<dbReference type="Gene3D" id="2.130.10.10">
    <property type="entry name" value="YVTN repeat-like/Quinoprotein amine dehydrogenase"/>
    <property type="match status" value="1"/>
</dbReference>
<name>A0A8G1EGE0_9EURY</name>
<dbReference type="PANTHER" id="PTHR34512:SF30">
    <property type="entry name" value="OUTER MEMBRANE PROTEIN ASSEMBLY FACTOR BAMB"/>
    <property type="match status" value="1"/>
</dbReference>
<dbReference type="InterPro" id="IPR015943">
    <property type="entry name" value="WD40/YVTN_repeat-like_dom_sf"/>
</dbReference>
<dbReference type="Gene3D" id="2.40.10.480">
    <property type="match status" value="1"/>
</dbReference>
<reference evidence="2" key="2">
    <citation type="submission" date="2019-03" db="EMBL/GenBank/DDBJ databases">
        <authorList>
            <person name="Chen S.-C."/>
            <person name="Wu S.-Y."/>
            <person name="Lai M.-C."/>
        </authorList>
    </citation>
    <scope>NUCLEOTIDE SEQUENCE</scope>
    <source>
        <strain evidence="2">ML15</strain>
    </source>
</reference>
<dbReference type="SMART" id="SM00564">
    <property type="entry name" value="PQQ"/>
    <property type="match status" value="7"/>
</dbReference>
<gene>
    <name evidence="2" type="ORF">E2N92_06285</name>
</gene>
<dbReference type="KEGG" id="mfk:E2N92_06285"/>
<dbReference type="Pfam" id="PF13360">
    <property type="entry name" value="PQQ_2"/>
    <property type="match status" value="3"/>
</dbReference>
<dbReference type="SUPFAM" id="SSF50998">
    <property type="entry name" value="Quinoprotein alcohol dehydrogenase-like"/>
    <property type="match status" value="2"/>
</dbReference>
<feature type="domain" description="Pyrrolo-quinoline quinone repeat" evidence="1">
    <location>
        <begin position="50"/>
        <end position="177"/>
    </location>
</feature>
<feature type="domain" description="Pyrrolo-quinoline quinone repeat" evidence="1">
    <location>
        <begin position="262"/>
        <end position="386"/>
    </location>
</feature>
<feature type="domain" description="Pyrrolo-quinoline quinone repeat" evidence="1">
    <location>
        <begin position="179"/>
        <end position="257"/>
    </location>
</feature>
<dbReference type="InterPro" id="IPR018391">
    <property type="entry name" value="PQQ_b-propeller_rpt"/>
</dbReference>
<protein>
    <recommendedName>
        <fullName evidence="1">Pyrrolo-quinoline quinone repeat domain-containing protein</fullName>
    </recommendedName>
</protein>
<dbReference type="InterPro" id="IPR002372">
    <property type="entry name" value="PQQ_rpt_dom"/>
</dbReference>
<reference evidence="2" key="1">
    <citation type="journal article" date="2005" name="Int. J. Syst. Evol. Microbiol.">
        <title>Methanofollis formosanus sp. nov., isolated from a fish pond.</title>
        <authorList>
            <person name="Wu S.Y."/>
            <person name="Chen S.C."/>
            <person name="Lai M.C."/>
        </authorList>
    </citation>
    <scope>NUCLEOTIDE SEQUENCE</scope>
    <source>
        <strain evidence="2">ML15</strain>
    </source>
</reference>
<dbReference type="InterPro" id="IPR011047">
    <property type="entry name" value="Quinoprotein_ADH-like_sf"/>
</dbReference>
<sequence length="640" mass="66778">MSVTTMRSLFIATLTGILAMLLIIAPAAADFPFFGADEARTGTTSAGGPVTNTTLWVVETAEYADGSPVVYDGKVLVPTWPDMNFTDNEPMGLVCYDAATGEELWTNELGGAAVGAVSGVAVADGKAYLGGTDGKLYCVDEESGATSWSSEKIDETGYFGLSSSPLVYNGNVYALSASDATLHAFGPDGNEAWSFPIGGGAAYFVSPAAADGKVYCSNMTALFCIDPVTQDEVWNTSVTDVILSTPAVSGNAIFCAGAINTYAFDRETGDERWNVSLAGTSSSPAVDGANLYVGAKDGLHCLDAATGAERWAFSSAQITVSPVVADGTVYFATNEEAGSVYAVDTVTGDEVWSYTLEAPEDGTFAAFYASSPAVSDGVLYIGAENNLLYAFGEGAPWPESIFDGTVGLTDTTFTFVPSNNASATYEITRTTDLGALDAAADLGGFTFDASDAWYASYGSFTLESIDGIANEDWTKPGARSWSIFINNQSAPRGLGGNTLDDGDLLEFFYCPVNETTYAPLIDEADAVVRIRVSMSDATLSALTLTDGSRGGNLRADVTASAMNEGWYVIVVSGTDGNGESLAGAGTVHLAAGESVEVPVLVTVPLQAKTDTYTLHAGIYQIDDYPTHCLFTSEGVECTIT</sequence>
<dbReference type="Gene3D" id="2.40.128.630">
    <property type="match status" value="1"/>
</dbReference>
<evidence type="ECO:0000313" key="3">
    <source>
        <dbReference type="Proteomes" id="UP000826709"/>
    </source>
</evidence>
<dbReference type="AlphaFoldDB" id="A0A8G1EGE0"/>
<proteinExistence type="predicted"/>
<organism evidence="2 3">
    <name type="scientific">Methanofollis formosanus</name>
    <dbReference type="NCBI Taxonomy" id="299308"/>
    <lineage>
        <taxon>Archaea</taxon>
        <taxon>Methanobacteriati</taxon>
        <taxon>Methanobacteriota</taxon>
        <taxon>Stenosarchaea group</taxon>
        <taxon>Methanomicrobia</taxon>
        <taxon>Methanomicrobiales</taxon>
        <taxon>Methanomicrobiaceae</taxon>
        <taxon>Methanofollis</taxon>
    </lineage>
</organism>
<keyword evidence="3" id="KW-1185">Reference proteome</keyword>
<dbReference type="EMBL" id="CP037968">
    <property type="protein sequence ID" value="QYZ79064.1"/>
    <property type="molecule type" value="Genomic_DNA"/>
</dbReference>
<dbReference type="PANTHER" id="PTHR34512">
    <property type="entry name" value="CELL SURFACE PROTEIN"/>
    <property type="match status" value="1"/>
</dbReference>
<accession>A0A8G1EGE0</accession>
<dbReference type="Proteomes" id="UP000826709">
    <property type="component" value="Chromosome"/>
</dbReference>
<evidence type="ECO:0000259" key="1">
    <source>
        <dbReference type="Pfam" id="PF13360"/>
    </source>
</evidence>
<evidence type="ECO:0000313" key="2">
    <source>
        <dbReference type="EMBL" id="QYZ79064.1"/>
    </source>
</evidence>
<dbReference type="Gene3D" id="2.170.130.30">
    <property type="match status" value="1"/>
</dbReference>